<dbReference type="Pfam" id="PF00884">
    <property type="entry name" value="Sulfatase"/>
    <property type="match status" value="1"/>
</dbReference>
<dbReference type="HOGENOM" id="CLU_016056_0_0_1"/>
<sequence length="870" mass="98213">MESPKCPTASHAARFGCRRCFCSPRGMLSIIAAPFCRLMDARFVFSIAATSVLITKCLHIHVHLQALTSTELSKWSLSFFAQDTAILLLLRLLLDSEPFTRTTGRKVRFLLFTIASITTSIQLAIATINTTFFLVIGSEPRWRNVGIVADSSSWSTFAEGLPTCLMAFAGLVFTSFMLMGIPYFFASMALDIIKTLAAAIFSRLKSCGRVSVSSKYGKLARDEEELYELEHRDTMQRPRKHKSRLSWLLYITTGVYLIAQAITFILRPNEHAFVFLSWTSIALPIADILSTNSPLTLLLPVYDLDITEKWDGKTALGEPSRWAWLPNTDDPPSGFSDWYEPDQTHYSSALDPLNQTNFEGDLLPSLHGKLGDVNIRHVVIILLESTRQDVFPFKKDGYMWKKLEETWDNQTIPSDVQERLATLTKTANFITGDYNDGFDHPETRRRGGIHAIHGTPSATYTLKSCAGTLCGISPLAVDGNQEYYSHIYQPCLPHIFKLFNDMDHTSAHSPVNRQYTEYSWNNSFLMSVTGQFDSQYELMEGIGYTDDELIDVEYLESDRAIFPPPDRSYVNYMGWEEEALDEYIVDAFRAARENNTRLFLTHLTSTAHYPYEIPETATYVALTPEGSGNWAYDMSMYLNAVGYVDRWVGRVLEIIEEQDATNETLVVFVGDHGVPLAETGGISPWGVPNIGGFRVPLAFSHPNLPTIEIQESVTAMSVVPTILDLLIETGSLSSSELQAAHDLLRNYEGQSLIRSLKAPGMASEQRWQFTAVSPGGQGVSVRSMDEPRWRLVVPLIEDLEWWFSDLDKDPHEEDPTGSFGFAKLLQTVEEKHGIEAAKWAEEAAFVTRWWVTENHERWRYNPEWKDNARG</sequence>
<gene>
    <name evidence="4" type="ORF">X797_009708</name>
</gene>
<feature type="transmembrane region" description="Helical" evidence="2">
    <location>
        <begin position="109"/>
        <end position="136"/>
    </location>
</feature>
<feature type="domain" description="Sulfatase N-terminal" evidence="3">
    <location>
        <begin position="457"/>
        <end position="726"/>
    </location>
</feature>
<dbReference type="Proteomes" id="UP000030151">
    <property type="component" value="Unassembled WGS sequence"/>
</dbReference>
<keyword evidence="2" id="KW-1133">Transmembrane helix</keyword>
<dbReference type="InterPro" id="IPR017850">
    <property type="entry name" value="Alkaline_phosphatase_core_sf"/>
</dbReference>
<dbReference type="OrthoDB" id="103349at2759"/>
<evidence type="ECO:0000256" key="2">
    <source>
        <dbReference type="SAM" id="Phobius"/>
    </source>
</evidence>
<evidence type="ECO:0000313" key="4">
    <source>
        <dbReference type="EMBL" id="EXU97255.1"/>
    </source>
</evidence>
<dbReference type="InterPro" id="IPR050738">
    <property type="entry name" value="Sulfatase"/>
</dbReference>
<evidence type="ECO:0000256" key="1">
    <source>
        <dbReference type="ARBA" id="ARBA00008779"/>
    </source>
</evidence>
<accession>A0A0A1UQE2</accession>
<feature type="transmembrane region" description="Helical" evidence="2">
    <location>
        <begin position="75"/>
        <end position="94"/>
    </location>
</feature>
<dbReference type="SUPFAM" id="SSF53649">
    <property type="entry name" value="Alkaline phosphatase-like"/>
    <property type="match status" value="1"/>
</dbReference>
<feature type="transmembrane region" description="Helical" evidence="2">
    <location>
        <begin position="43"/>
        <end position="63"/>
    </location>
</feature>
<comment type="similarity">
    <text evidence="1">Belongs to the sulfatase family.</text>
</comment>
<protein>
    <submittedName>
        <fullName evidence="4">Sulfatase domain protein</fullName>
    </submittedName>
</protein>
<name>A0A0A1UQE2_9HYPO</name>
<proteinExistence type="inferred from homology"/>
<evidence type="ECO:0000313" key="5">
    <source>
        <dbReference type="Proteomes" id="UP000030151"/>
    </source>
</evidence>
<keyword evidence="2" id="KW-0812">Transmembrane</keyword>
<comment type="caution">
    <text evidence="4">The sequence shown here is derived from an EMBL/GenBank/DDBJ whole genome shotgun (WGS) entry which is preliminary data.</text>
</comment>
<evidence type="ECO:0000259" key="3">
    <source>
        <dbReference type="Pfam" id="PF00884"/>
    </source>
</evidence>
<dbReference type="PANTHER" id="PTHR42693">
    <property type="entry name" value="ARYLSULFATASE FAMILY MEMBER"/>
    <property type="match status" value="1"/>
</dbReference>
<feature type="transmembrane region" description="Helical" evidence="2">
    <location>
        <begin position="165"/>
        <end position="186"/>
    </location>
</feature>
<organism evidence="4 5">
    <name type="scientific">Metarhizium robertsii</name>
    <dbReference type="NCBI Taxonomy" id="568076"/>
    <lineage>
        <taxon>Eukaryota</taxon>
        <taxon>Fungi</taxon>
        <taxon>Dikarya</taxon>
        <taxon>Ascomycota</taxon>
        <taxon>Pezizomycotina</taxon>
        <taxon>Sordariomycetes</taxon>
        <taxon>Hypocreomycetidae</taxon>
        <taxon>Hypocreales</taxon>
        <taxon>Clavicipitaceae</taxon>
        <taxon>Metarhizium</taxon>
    </lineage>
</organism>
<dbReference type="GO" id="GO:0004065">
    <property type="term" value="F:arylsulfatase activity"/>
    <property type="evidence" value="ECO:0007669"/>
    <property type="project" value="TreeGrafter"/>
</dbReference>
<dbReference type="PANTHER" id="PTHR42693:SF32">
    <property type="entry name" value="SULFATASE DOMAIN PROTEIN (AFU_ORTHOLOGUE AFUA_2G17610)"/>
    <property type="match status" value="1"/>
</dbReference>
<dbReference type="eggNOG" id="ENOG502SJFZ">
    <property type="taxonomic scope" value="Eukaryota"/>
</dbReference>
<dbReference type="InterPro" id="IPR000917">
    <property type="entry name" value="Sulfatase_N"/>
</dbReference>
<reference evidence="4 5" key="1">
    <citation type="submission" date="2014-02" db="EMBL/GenBank/DDBJ databases">
        <title>The genome sequence of the entomopathogenic fungus Metarhizium robertsii ARSEF 2575.</title>
        <authorList>
            <person name="Giuliano Garisto Donzelli B."/>
            <person name="Roe B.A."/>
            <person name="Macmil S.L."/>
            <person name="Krasnoff S.B."/>
            <person name="Gibson D.M."/>
        </authorList>
    </citation>
    <scope>NUCLEOTIDE SEQUENCE [LARGE SCALE GENOMIC DNA]</scope>
    <source>
        <strain evidence="4 5">ARSEF 2575</strain>
    </source>
</reference>
<feature type="transmembrane region" description="Helical" evidence="2">
    <location>
        <begin position="245"/>
        <end position="266"/>
    </location>
</feature>
<dbReference type="Gene3D" id="3.40.720.10">
    <property type="entry name" value="Alkaline Phosphatase, subunit A"/>
    <property type="match status" value="1"/>
</dbReference>
<dbReference type="AlphaFoldDB" id="A0A0A1UQE2"/>
<dbReference type="EMBL" id="JELW01000039">
    <property type="protein sequence ID" value="EXU97255.1"/>
    <property type="molecule type" value="Genomic_DNA"/>
</dbReference>
<keyword evidence="2" id="KW-0472">Membrane</keyword>